<evidence type="ECO:0000256" key="5">
    <source>
        <dbReference type="ARBA" id="ARBA00012644"/>
    </source>
</evidence>
<dbReference type="Ensembl" id="ENSCINT00000009444.3">
    <property type="protein sequence ID" value="ENSCINP00000009444.3"/>
    <property type="gene ID" value="ENSCING00000004570.3"/>
</dbReference>
<evidence type="ECO:0000256" key="11">
    <source>
        <dbReference type="ARBA" id="ARBA00022968"/>
    </source>
</evidence>
<dbReference type="SUPFAM" id="SSF50370">
    <property type="entry name" value="Ricin B-like lectins"/>
    <property type="match status" value="1"/>
</dbReference>
<dbReference type="GeneTree" id="ENSGT00940000167329"/>
<dbReference type="Pfam" id="PF00652">
    <property type="entry name" value="Ricin_B_lectin"/>
    <property type="match status" value="1"/>
</dbReference>
<evidence type="ECO:0000256" key="7">
    <source>
        <dbReference type="ARBA" id="ARBA00022679"/>
    </source>
</evidence>
<dbReference type="GO" id="GO:0005794">
    <property type="term" value="C:Golgi apparatus"/>
    <property type="evidence" value="ECO:0000318"/>
    <property type="project" value="GO_Central"/>
</dbReference>
<dbReference type="InterPro" id="IPR000772">
    <property type="entry name" value="Ricin_B_lectin"/>
</dbReference>
<keyword evidence="10 20" id="KW-0430">Lectin</keyword>
<evidence type="ECO:0000256" key="12">
    <source>
        <dbReference type="ARBA" id="ARBA00022989"/>
    </source>
</evidence>
<dbReference type="FunFam" id="3.90.550.10:FF:000053">
    <property type="entry name" value="Polypeptide N-acetylgalactosaminyltransferase"/>
    <property type="match status" value="1"/>
</dbReference>
<dbReference type="AlphaFoldDB" id="F6XCE2"/>
<dbReference type="Proteomes" id="UP000008144">
    <property type="component" value="Chromosome 9"/>
</dbReference>
<accession>F6XCE2</accession>
<dbReference type="CDD" id="cd02510">
    <property type="entry name" value="pp-GalNAc-T"/>
    <property type="match status" value="1"/>
</dbReference>
<dbReference type="UniPathway" id="UPA00378"/>
<evidence type="ECO:0000313" key="23">
    <source>
        <dbReference type="Proteomes" id="UP000008144"/>
    </source>
</evidence>
<keyword evidence="12" id="KW-1133">Transmembrane helix</keyword>
<evidence type="ECO:0000256" key="15">
    <source>
        <dbReference type="ARBA" id="ARBA00023157"/>
    </source>
</evidence>
<keyword evidence="17 20" id="KW-0464">Manganese</keyword>
<keyword evidence="9" id="KW-0479">Metal-binding</keyword>
<evidence type="ECO:0000256" key="6">
    <source>
        <dbReference type="ARBA" id="ARBA00022676"/>
    </source>
</evidence>
<keyword evidence="16" id="KW-0325">Glycoprotein</keyword>
<feature type="domain" description="Ricin B lectin" evidence="21">
    <location>
        <begin position="390"/>
        <end position="521"/>
    </location>
</feature>
<evidence type="ECO:0000256" key="8">
    <source>
        <dbReference type="ARBA" id="ARBA00022692"/>
    </source>
</evidence>
<evidence type="ECO:0000313" key="22">
    <source>
        <dbReference type="Ensembl" id="ENSCINP00000009444.3"/>
    </source>
</evidence>
<keyword evidence="14" id="KW-0472">Membrane</keyword>
<dbReference type="Gene3D" id="3.90.550.10">
    <property type="entry name" value="Spore Coat Polysaccharide Biosynthesis Protein SpsA, Chain A"/>
    <property type="match status" value="1"/>
</dbReference>
<name>F6XCE2_CIOIN</name>
<keyword evidence="15 20" id="KW-1015">Disulfide bond</keyword>
<dbReference type="OMA" id="WYKRIHV"/>
<dbReference type="CDD" id="cd23439">
    <property type="entry name" value="beta-trefoil_Ricin_GALNT10-like"/>
    <property type="match status" value="1"/>
</dbReference>
<keyword evidence="13 20" id="KW-0333">Golgi apparatus</keyword>
<dbReference type="PROSITE" id="PS50231">
    <property type="entry name" value="RICIN_B_LECTIN"/>
    <property type="match status" value="1"/>
</dbReference>
<evidence type="ECO:0000256" key="9">
    <source>
        <dbReference type="ARBA" id="ARBA00022723"/>
    </source>
</evidence>
<protein>
    <recommendedName>
        <fullName evidence="5 20">Polypeptide N-acetylgalactosaminyltransferase</fullName>
        <ecNumber evidence="20">2.4.1.-</ecNumber>
    </recommendedName>
    <alternativeName>
        <fullName evidence="20">Protein-UDP acetylgalactosaminyltransferase</fullName>
    </alternativeName>
</protein>
<dbReference type="PANTHER" id="PTHR11675:SF68">
    <property type="entry name" value="N-ACETYLGALACTOSAMINYLTRANSFERASE 7"/>
    <property type="match status" value="1"/>
</dbReference>
<dbReference type="InterPro" id="IPR029044">
    <property type="entry name" value="Nucleotide-diphossugar_trans"/>
</dbReference>
<evidence type="ECO:0000259" key="21">
    <source>
        <dbReference type="SMART" id="SM00458"/>
    </source>
</evidence>
<dbReference type="GO" id="GO:0030246">
    <property type="term" value="F:carbohydrate binding"/>
    <property type="evidence" value="ECO:0007669"/>
    <property type="project" value="UniProtKB-KW"/>
</dbReference>
<keyword evidence="8" id="KW-0812">Transmembrane</keyword>
<comment type="similarity">
    <text evidence="4 20">Belongs to the glycosyltransferase 2 family. GalNAc-T subfamily.</text>
</comment>
<comment type="catalytic activity">
    <reaction evidence="18">
        <text>L-threonyl-[protein] + UDP-N-acetyl-alpha-D-galactosamine = a 3-O-[N-acetyl-alpha-D-galactosaminyl]-L-threonyl-[protein] + UDP + H(+)</text>
        <dbReference type="Rhea" id="RHEA:52424"/>
        <dbReference type="Rhea" id="RHEA-COMP:11060"/>
        <dbReference type="Rhea" id="RHEA-COMP:11689"/>
        <dbReference type="ChEBI" id="CHEBI:15378"/>
        <dbReference type="ChEBI" id="CHEBI:30013"/>
        <dbReference type="ChEBI" id="CHEBI:58223"/>
        <dbReference type="ChEBI" id="CHEBI:67138"/>
        <dbReference type="ChEBI" id="CHEBI:87075"/>
        <dbReference type="EC" id="2.4.1.41"/>
    </reaction>
</comment>
<dbReference type="GO" id="GO:0004653">
    <property type="term" value="F:polypeptide N-acetylgalactosaminyltransferase activity"/>
    <property type="evidence" value="ECO:0000318"/>
    <property type="project" value="GO_Central"/>
</dbReference>
<evidence type="ECO:0000256" key="1">
    <source>
        <dbReference type="ARBA" id="ARBA00001936"/>
    </source>
</evidence>
<keyword evidence="7 20" id="KW-0808">Transferase</keyword>
<dbReference type="GO" id="GO:0000139">
    <property type="term" value="C:Golgi membrane"/>
    <property type="evidence" value="ECO:0007669"/>
    <property type="project" value="UniProtKB-SubCell"/>
</dbReference>
<dbReference type="EMBL" id="EAAA01002850">
    <property type="status" value="NOT_ANNOTATED_CDS"/>
    <property type="molecule type" value="Genomic_DNA"/>
</dbReference>
<evidence type="ECO:0000256" key="16">
    <source>
        <dbReference type="ARBA" id="ARBA00023180"/>
    </source>
</evidence>
<evidence type="ECO:0000256" key="13">
    <source>
        <dbReference type="ARBA" id="ARBA00023034"/>
    </source>
</evidence>
<sequence>RRAGAGEYGEAVQLDSSLDSQVKSVIGEFGFNTVASDRISLDRAPKDLRHEECKHIDYPSHLPSVSVIIVFHNEAWSPLMRTVHNVINNTPRQYLHEIVMIDDGSHKDHLGSKLDEYVTKFNGIVKVYRNDRREGLIRARSIGAKKSSGEILVYLDAHCEAEPNWLPPLITPILNDHRACTVPLIDVIDGNKYTFTEQAGGDENGLARGAWDWSFQWKRIPITKKEKARRNRMSEPYRSPAMAGGLFAIDRNFFFELGLYDDGLEIWGGENFELSYKVWMCGGQLLFVPCSRVGHVYRLPGWRGNPPPAYVPKDAVFRNYKRVIETWWDDYSKYFYTRRPEVKSIDTGDLSVPLSYKKKLQCRSFDWFMKEIAYDIPKHYPMVEPPSGASGHISNIGTKLCLDGKFGGSGSPLTLSNCEQHGGELSTTKNWWLTWLEDIRPGGNTPDTARKVCLDCVSRDSVVSFWECHHMRGNQLWKYIFDNKQLYHSVSRSCLEASPGEGKVYARECNHNNLNQLWVWGNLNITRLAEFNSDLHQAAIALEV</sequence>
<reference evidence="22" key="4">
    <citation type="submission" date="2025-09" db="UniProtKB">
        <authorList>
            <consortium name="Ensembl"/>
        </authorList>
    </citation>
    <scope>IDENTIFICATION</scope>
</reference>
<comment type="cofactor">
    <cofactor evidence="1 20">
        <name>Mn(2+)</name>
        <dbReference type="ChEBI" id="CHEBI:29035"/>
    </cofactor>
</comment>
<dbReference type="InParanoid" id="F6XCE2"/>
<dbReference type="InterPro" id="IPR001173">
    <property type="entry name" value="Glyco_trans_2-like"/>
</dbReference>
<dbReference type="FunCoup" id="F6XCE2">
    <property type="interactions" value="77"/>
</dbReference>
<dbReference type="InterPro" id="IPR045885">
    <property type="entry name" value="GalNAc-T"/>
</dbReference>
<evidence type="ECO:0000256" key="20">
    <source>
        <dbReference type="RuleBase" id="RU361242"/>
    </source>
</evidence>
<evidence type="ECO:0000256" key="10">
    <source>
        <dbReference type="ARBA" id="ARBA00022734"/>
    </source>
</evidence>
<comment type="subcellular location">
    <subcellularLocation>
        <location evidence="2 20">Golgi apparatus membrane</location>
        <topology evidence="2 20">Single-pass type II membrane protein</topology>
    </subcellularLocation>
</comment>
<evidence type="ECO:0000256" key="18">
    <source>
        <dbReference type="ARBA" id="ARBA00050905"/>
    </source>
</evidence>
<keyword evidence="23" id="KW-1185">Reference proteome</keyword>
<dbReference type="STRING" id="7719.ENSCINP00000009444"/>
<proteinExistence type="inferred from homology"/>
<evidence type="ECO:0000256" key="4">
    <source>
        <dbReference type="ARBA" id="ARBA00005680"/>
    </source>
</evidence>
<dbReference type="HOGENOM" id="CLU_013477_0_1_1"/>
<dbReference type="PANTHER" id="PTHR11675">
    <property type="entry name" value="N-ACETYLGALACTOSAMINYLTRANSFERASE"/>
    <property type="match status" value="1"/>
</dbReference>
<dbReference type="GO" id="GO:0046872">
    <property type="term" value="F:metal ion binding"/>
    <property type="evidence" value="ECO:0007669"/>
    <property type="project" value="UniProtKB-KW"/>
</dbReference>
<evidence type="ECO:0000256" key="2">
    <source>
        <dbReference type="ARBA" id="ARBA00004323"/>
    </source>
</evidence>
<evidence type="ECO:0000256" key="19">
    <source>
        <dbReference type="ARBA" id="ARBA00052209"/>
    </source>
</evidence>
<reference evidence="23" key="1">
    <citation type="journal article" date="2002" name="Science">
        <title>The draft genome of Ciona intestinalis: insights into chordate and vertebrate origins.</title>
        <authorList>
            <person name="Dehal P."/>
            <person name="Satou Y."/>
            <person name="Campbell R.K."/>
            <person name="Chapman J."/>
            <person name="Degnan B."/>
            <person name="De Tomaso A."/>
            <person name="Davidson B."/>
            <person name="Di Gregorio A."/>
            <person name="Gelpke M."/>
            <person name="Goodstein D.M."/>
            <person name="Harafuji N."/>
            <person name="Hastings K.E."/>
            <person name="Ho I."/>
            <person name="Hotta K."/>
            <person name="Huang W."/>
            <person name="Kawashima T."/>
            <person name="Lemaire P."/>
            <person name="Martinez D."/>
            <person name="Meinertzhagen I.A."/>
            <person name="Necula S."/>
            <person name="Nonaka M."/>
            <person name="Putnam N."/>
            <person name="Rash S."/>
            <person name="Saiga H."/>
            <person name="Satake M."/>
            <person name="Terry A."/>
            <person name="Yamada L."/>
            <person name="Wang H.G."/>
            <person name="Awazu S."/>
            <person name="Azumi K."/>
            <person name="Boore J."/>
            <person name="Branno M."/>
            <person name="Chin-Bow S."/>
            <person name="DeSantis R."/>
            <person name="Doyle S."/>
            <person name="Francino P."/>
            <person name="Keys D.N."/>
            <person name="Haga S."/>
            <person name="Hayashi H."/>
            <person name="Hino K."/>
            <person name="Imai K.S."/>
            <person name="Inaba K."/>
            <person name="Kano S."/>
            <person name="Kobayashi K."/>
            <person name="Kobayashi M."/>
            <person name="Lee B.I."/>
            <person name="Makabe K.W."/>
            <person name="Manohar C."/>
            <person name="Matassi G."/>
            <person name="Medina M."/>
            <person name="Mochizuki Y."/>
            <person name="Mount S."/>
            <person name="Morishita T."/>
            <person name="Miura S."/>
            <person name="Nakayama A."/>
            <person name="Nishizaka S."/>
            <person name="Nomoto H."/>
            <person name="Ohta F."/>
            <person name="Oishi K."/>
            <person name="Rigoutsos I."/>
            <person name="Sano M."/>
            <person name="Sasaki A."/>
            <person name="Sasakura Y."/>
            <person name="Shoguchi E."/>
            <person name="Shin-i T."/>
            <person name="Spagnuolo A."/>
            <person name="Stainier D."/>
            <person name="Suzuki M.M."/>
            <person name="Tassy O."/>
            <person name="Takatori N."/>
            <person name="Tokuoka M."/>
            <person name="Yagi K."/>
            <person name="Yoshizaki F."/>
            <person name="Wada S."/>
            <person name="Zhang C."/>
            <person name="Hyatt P.D."/>
            <person name="Larimer F."/>
            <person name="Detter C."/>
            <person name="Doggett N."/>
            <person name="Glavina T."/>
            <person name="Hawkins T."/>
            <person name="Richardson P."/>
            <person name="Lucas S."/>
            <person name="Kohara Y."/>
            <person name="Levine M."/>
            <person name="Satoh N."/>
            <person name="Rokhsar D.S."/>
        </authorList>
    </citation>
    <scope>NUCLEOTIDE SEQUENCE [LARGE SCALE GENOMIC DNA]</scope>
</reference>
<evidence type="ECO:0000256" key="3">
    <source>
        <dbReference type="ARBA" id="ARBA00004922"/>
    </source>
</evidence>
<dbReference type="SMART" id="SM00458">
    <property type="entry name" value="RICIN"/>
    <property type="match status" value="1"/>
</dbReference>
<comment type="catalytic activity">
    <reaction evidence="19">
        <text>L-seryl-[protein] + UDP-N-acetyl-alpha-D-galactosamine = a 3-O-[N-acetyl-alpha-D-galactosaminyl]-L-seryl-[protein] + UDP + H(+)</text>
        <dbReference type="Rhea" id="RHEA:23956"/>
        <dbReference type="Rhea" id="RHEA-COMP:9863"/>
        <dbReference type="Rhea" id="RHEA-COMP:12788"/>
        <dbReference type="ChEBI" id="CHEBI:15378"/>
        <dbReference type="ChEBI" id="CHEBI:29999"/>
        <dbReference type="ChEBI" id="CHEBI:53604"/>
        <dbReference type="ChEBI" id="CHEBI:58223"/>
        <dbReference type="ChEBI" id="CHEBI:67138"/>
        <dbReference type="EC" id="2.4.1.41"/>
    </reaction>
</comment>
<dbReference type="InterPro" id="IPR035992">
    <property type="entry name" value="Ricin_B-like_lectins"/>
</dbReference>
<dbReference type="EC" id="2.4.1.-" evidence="20"/>
<comment type="pathway">
    <text evidence="3 20">Protein modification; protein glycosylation.</text>
</comment>
<organism evidence="22 23">
    <name type="scientific">Ciona intestinalis</name>
    <name type="common">Transparent sea squirt</name>
    <name type="synonym">Ascidia intestinalis</name>
    <dbReference type="NCBI Taxonomy" id="7719"/>
    <lineage>
        <taxon>Eukaryota</taxon>
        <taxon>Metazoa</taxon>
        <taxon>Chordata</taxon>
        <taxon>Tunicata</taxon>
        <taxon>Ascidiacea</taxon>
        <taxon>Phlebobranchia</taxon>
        <taxon>Cionidae</taxon>
        <taxon>Ciona</taxon>
    </lineage>
</organism>
<evidence type="ECO:0000256" key="14">
    <source>
        <dbReference type="ARBA" id="ARBA00023136"/>
    </source>
</evidence>
<dbReference type="Pfam" id="PF00535">
    <property type="entry name" value="Glycos_transf_2"/>
    <property type="match status" value="1"/>
</dbReference>
<dbReference type="SUPFAM" id="SSF53448">
    <property type="entry name" value="Nucleotide-diphospho-sugar transferases"/>
    <property type="match status" value="1"/>
</dbReference>
<dbReference type="GO" id="GO:0006493">
    <property type="term" value="P:protein O-linked glycosylation"/>
    <property type="evidence" value="ECO:0000318"/>
    <property type="project" value="GO_Central"/>
</dbReference>
<keyword evidence="6 20" id="KW-0328">Glycosyltransferase</keyword>
<reference evidence="22" key="2">
    <citation type="journal article" date="2008" name="Genome Biol.">
        <title>Improved genome assembly and evidence-based global gene model set for the chordate Ciona intestinalis: new insight into intron and operon populations.</title>
        <authorList>
            <person name="Satou Y."/>
            <person name="Mineta K."/>
            <person name="Ogasawara M."/>
            <person name="Sasakura Y."/>
            <person name="Shoguchi E."/>
            <person name="Ueno K."/>
            <person name="Yamada L."/>
            <person name="Matsumoto J."/>
            <person name="Wasserscheid J."/>
            <person name="Dewar K."/>
            <person name="Wiley G.B."/>
            <person name="Macmil S.L."/>
            <person name="Roe B.A."/>
            <person name="Zeller R.W."/>
            <person name="Hastings K.E."/>
            <person name="Lemaire P."/>
            <person name="Lindquist E."/>
            <person name="Endo T."/>
            <person name="Hotta K."/>
            <person name="Inaba K."/>
        </authorList>
    </citation>
    <scope>NUCLEOTIDE SEQUENCE [LARGE SCALE GENOMIC DNA]</scope>
    <source>
        <strain evidence="22">wild type</strain>
    </source>
</reference>
<dbReference type="FunFam" id="2.80.10.50:FF:000011">
    <property type="entry name" value="Polypeptide N-acetylgalactosaminyltransferase"/>
    <property type="match status" value="1"/>
</dbReference>
<reference evidence="22" key="3">
    <citation type="submission" date="2025-08" db="UniProtKB">
        <authorList>
            <consortium name="Ensembl"/>
        </authorList>
    </citation>
    <scope>IDENTIFICATION</scope>
</reference>
<dbReference type="Gene3D" id="2.80.10.50">
    <property type="match status" value="1"/>
</dbReference>
<evidence type="ECO:0000256" key="17">
    <source>
        <dbReference type="ARBA" id="ARBA00023211"/>
    </source>
</evidence>
<keyword evidence="11" id="KW-0735">Signal-anchor</keyword>